<dbReference type="PANTHER" id="PTHR28620">
    <property type="entry name" value="CENTROMERE PROTEIN V"/>
    <property type="match status" value="1"/>
</dbReference>
<dbReference type="Gene3D" id="2.170.150.70">
    <property type="match status" value="2"/>
</dbReference>
<feature type="transmembrane region" description="Helical" evidence="4">
    <location>
        <begin position="303"/>
        <end position="323"/>
    </location>
</feature>
<dbReference type="InterPro" id="IPR011057">
    <property type="entry name" value="Mss4-like_sf"/>
</dbReference>
<evidence type="ECO:0000256" key="3">
    <source>
        <dbReference type="ARBA" id="ARBA00022833"/>
    </source>
</evidence>
<keyword evidence="2" id="KW-0479">Metal-binding</keyword>
<dbReference type="SUPFAM" id="SSF51316">
    <property type="entry name" value="Mss4-like"/>
    <property type="match status" value="2"/>
</dbReference>
<proteinExistence type="inferred from homology"/>
<evidence type="ECO:0000256" key="1">
    <source>
        <dbReference type="ARBA" id="ARBA00005495"/>
    </source>
</evidence>
<keyword evidence="4" id="KW-0472">Membrane</keyword>
<dbReference type="InterPro" id="IPR052355">
    <property type="entry name" value="CENP-V-like"/>
</dbReference>
<gene>
    <name evidence="6" type="ORF">KHLLAP_LOCUS6265</name>
</gene>
<sequence>MAEQAKSTLKAYRGKCECGAYIYELAMPRVKTSWCKCSPCHMKFKMWQVLRAQDLRFLKGDPANLTDDNSGRELFRHKFCPRCGIAVMHQTGVNAQSFQNGQYSDFQLRDSEIDNFSGDCYDSDCPDSDCSDCVWSDDECSDSDSIMAVHGNPEDISMNPRAAIEEGKLSSSCSCGSVRVALKLRPLDMAYSKGICGGCSYCSRFTADWDYLQRLGVALKGSENLTDFDVATHNIDKASCRHCSVTLSSRLVLVTDEFLAMLPKEARKAFDGMELGQLPIPRPTNSSDIRGVVTRKINEFHELNFALAVHILMFIFLCLLRIYTYERNIEP</sequence>
<dbReference type="Proteomes" id="UP001295740">
    <property type="component" value="Unassembled WGS sequence"/>
</dbReference>
<keyword evidence="3" id="KW-0862">Zinc</keyword>
<keyword evidence="4" id="KW-0812">Transmembrane</keyword>
<accession>A0AAI8VDN9</accession>
<dbReference type="GO" id="GO:0046872">
    <property type="term" value="F:metal ion binding"/>
    <property type="evidence" value="ECO:0007669"/>
    <property type="project" value="UniProtKB-KW"/>
</dbReference>
<comment type="caution">
    <text evidence="6">The sequence shown here is derived from an EMBL/GenBank/DDBJ whole genome shotgun (WGS) entry which is preliminary data.</text>
</comment>
<feature type="domain" description="CENP-V/GFA" evidence="5">
    <location>
        <begin position="12"/>
        <end position="122"/>
    </location>
</feature>
<protein>
    <submittedName>
        <fullName evidence="6">Uu.00g131910.m01.CDS01</fullName>
    </submittedName>
</protein>
<keyword evidence="7" id="KW-1185">Reference proteome</keyword>
<dbReference type="Pfam" id="PF04828">
    <property type="entry name" value="GFA"/>
    <property type="match status" value="1"/>
</dbReference>
<dbReference type="EMBL" id="CAUWAG010000007">
    <property type="protein sequence ID" value="CAJ2505797.1"/>
    <property type="molecule type" value="Genomic_DNA"/>
</dbReference>
<reference evidence="6" key="1">
    <citation type="submission" date="2023-10" db="EMBL/GenBank/DDBJ databases">
        <authorList>
            <person name="Hackl T."/>
        </authorList>
    </citation>
    <scope>NUCLEOTIDE SEQUENCE</scope>
</reference>
<comment type="similarity">
    <text evidence="1">Belongs to the Gfa family.</text>
</comment>
<evidence type="ECO:0000313" key="7">
    <source>
        <dbReference type="Proteomes" id="UP001295740"/>
    </source>
</evidence>
<dbReference type="GO" id="GO:0016846">
    <property type="term" value="F:carbon-sulfur lyase activity"/>
    <property type="evidence" value="ECO:0007669"/>
    <property type="project" value="InterPro"/>
</dbReference>
<dbReference type="InterPro" id="IPR006913">
    <property type="entry name" value="CENP-V/GFA"/>
</dbReference>
<evidence type="ECO:0000313" key="6">
    <source>
        <dbReference type="EMBL" id="CAJ2505797.1"/>
    </source>
</evidence>
<name>A0AAI8VDN9_9PEZI</name>
<evidence type="ECO:0000256" key="2">
    <source>
        <dbReference type="ARBA" id="ARBA00022723"/>
    </source>
</evidence>
<evidence type="ECO:0000259" key="5">
    <source>
        <dbReference type="PROSITE" id="PS51891"/>
    </source>
</evidence>
<dbReference type="AlphaFoldDB" id="A0AAI8VDN9"/>
<evidence type="ECO:0000256" key="4">
    <source>
        <dbReference type="SAM" id="Phobius"/>
    </source>
</evidence>
<keyword evidence="4" id="KW-1133">Transmembrane helix</keyword>
<dbReference type="PANTHER" id="PTHR28620:SF1">
    <property type="entry name" value="CENP-V_GFA DOMAIN-CONTAINING PROTEIN"/>
    <property type="match status" value="1"/>
</dbReference>
<organism evidence="6 7">
    <name type="scientific">Anthostomella pinea</name>
    <dbReference type="NCBI Taxonomy" id="933095"/>
    <lineage>
        <taxon>Eukaryota</taxon>
        <taxon>Fungi</taxon>
        <taxon>Dikarya</taxon>
        <taxon>Ascomycota</taxon>
        <taxon>Pezizomycotina</taxon>
        <taxon>Sordariomycetes</taxon>
        <taxon>Xylariomycetidae</taxon>
        <taxon>Xylariales</taxon>
        <taxon>Xylariaceae</taxon>
        <taxon>Anthostomella</taxon>
    </lineage>
</organism>
<dbReference type="PROSITE" id="PS51891">
    <property type="entry name" value="CENP_V_GFA"/>
    <property type="match status" value="1"/>
</dbReference>